<proteinExistence type="predicted"/>
<dbReference type="AlphaFoldDB" id="A0A0A8XWH4"/>
<name>A0A0A8XWH4_ARUDO</name>
<evidence type="ECO:0000313" key="1">
    <source>
        <dbReference type="EMBL" id="JAD18359.1"/>
    </source>
</evidence>
<reference evidence="1" key="1">
    <citation type="submission" date="2014-09" db="EMBL/GenBank/DDBJ databases">
        <authorList>
            <person name="Magalhaes I.L.F."/>
            <person name="Oliveira U."/>
            <person name="Santos F.R."/>
            <person name="Vidigal T.H.D.A."/>
            <person name="Brescovit A.D."/>
            <person name="Santos A.J."/>
        </authorList>
    </citation>
    <scope>NUCLEOTIDE SEQUENCE</scope>
    <source>
        <tissue evidence="1">Shoot tissue taken approximately 20 cm above the soil surface</tissue>
    </source>
</reference>
<protein>
    <submittedName>
        <fullName evidence="1">Uncharacterized protein</fullName>
    </submittedName>
</protein>
<accession>A0A0A8XWH4</accession>
<organism evidence="1">
    <name type="scientific">Arundo donax</name>
    <name type="common">Giant reed</name>
    <name type="synonym">Donax arundinaceus</name>
    <dbReference type="NCBI Taxonomy" id="35708"/>
    <lineage>
        <taxon>Eukaryota</taxon>
        <taxon>Viridiplantae</taxon>
        <taxon>Streptophyta</taxon>
        <taxon>Embryophyta</taxon>
        <taxon>Tracheophyta</taxon>
        <taxon>Spermatophyta</taxon>
        <taxon>Magnoliopsida</taxon>
        <taxon>Liliopsida</taxon>
        <taxon>Poales</taxon>
        <taxon>Poaceae</taxon>
        <taxon>PACMAD clade</taxon>
        <taxon>Arundinoideae</taxon>
        <taxon>Arundineae</taxon>
        <taxon>Arundo</taxon>
    </lineage>
</organism>
<dbReference type="EMBL" id="GBRH01279536">
    <property type="protein sequence ID" value="JAD18359.1"/>
    <property type="molecule type" value="Transcribed_RNA"/>
</dbReference>
<sequence length="67" mass="7788">MKRLAFPCRPVLRVSWICGAKSTQFPLHVWLLDDFESFFDCGSTLHLTRTISQFGRATRLHPCKHVQ</sequence>
<reference evidence="1" key="2">
    <citation type="journal article" date="2015" name="Data Brief">
        <title>Shoot transcriptome of the giant reed, Arundo donax.</title>
        <authorList>
            <person name="Barrero R.A."/>
            <person name="Guerrero F.D."/>
            <person name="Moolhuijzen P."/>
            <person name="Goolsby J.A."/>
            <person name="Tidwell J."/>
            <person name="Bellgard S.E."/>
            <person name="Bellgard M.I."/>
        </authorList>
    </citation>
    <scope>NUCLEOTIDE SEQUENCE</scope>
    <source>
        <tissue evidence="1">Shoot tissue taken approximately 20 cm above the soil surface</tissue>
    </source>
</reference>